<dbReference type="InterPro" id="IPR011129">
    <property type="entry name" value="CSD"/>
</dbReference>
<keyword evidence="3" id="KW-1133">Transmembrane helix</keyword>
<name>A0A7W9E3I6_9MICO</name>
<feature type="transmembrane region" description="Helical" evidence="3">
    <location>
        <begin position="199"/>
        <end position="222"/>
    </location>
</feature>
<dbReference type="Pfam" id="PF00313">
    <property type="entry name" value="CSD"/>
    <property type="match status" value="1"/>
</dbReference>
<dbReference type="RefSeq" id="WP_035836554.1">
    <property type="nucleotide sequence ID" value="NZ_JACHBQ010000001.1"/>
</dbReference>
<evidence type="ECO:0000259" key="4">
    <source>
        <dbReference type="PROSITE" id="PS51857"/>
    </source>
</evidence>
<dbReference type="SMART" id="SM00357">
    <property type="entry name" value="CSP"/>
    <property type="match status" value="1"/>
</dbReference>
<dbReference type="Gene3D" id="2.40.50.140">
    <property type="entry name" value="Nucleic acid-binding proteins"/>
    <property type="match status" value="1"/>
</dbReference>
<proteinExistence type="predicted"/>
<organism evidence="5 6">
    <name type="scientific">Cryobacterium roopkundense</name>
    <dbReference type="NCBI Taxonomy" id="1001240"/>
    <lineage>
        <taxon>Bacteria</taxon>
        <taxon>Bacillati</taxon>
        <taxon>Actinomycetota</taxon>
        <taxon>Actinomycetes</taxon>
        <taxon>Micrococcales</taxon>
        <taxon>Microbacteriaceae</taxon>
        <taxon>Cryobacterium</taxon>
    </lineage>
</organism>
<dbReference type="PANTHER" id="PTHR12962">
    <property type="entry name" value="CALCIUM-REGULATED HEAT STABLE PROTEIN CRHSP-24-RELATED"/>
    <property type="match status" value="1"/>
</dbReference>
<dbReference type="Proteomes" id="UP000561726">
    <property type="component" value="Unassembled WGS sequence"/>
</dbReference>
<dbReference type="InterPro" id="IPR002059">
    <property type="entry name" value="CSP_DNA-bd"/>
</dbReference>
<dbReference type="SUPFAM" id="SSF50249">
    <property type="entry name" value="Nucleic acid-binding proteins"/>
    <property type="match status" value="1"/>
</dbReference>
<evidence type="ECO:0000256" key="3">
    <source>
        <dbReference type="SAM" id="Phobius"/>
    </source>
</evidence>
<sequence length="231" mass="24712">MGSATTRVPGTLTSWNDDRGFGFITPLRGGEKTFVHISAFAPGDRRPVLGTALSFEVEVAHGKRRAVRVRSAALVGGGAAPARSAVDGRSRDARPSARSGRAGRGTGRASYLAIVVFVAGALTVNGYWALSYGVIGVYLLASVVTFILYAVDKSRAQSGGWRVSENTLLLAGLLGGWPGAIVAQQVLRHKTRKKSFLSVFWMSVVANLVIFVLVTTPAFRVFTEWTTRPLF</sequence>
<keyword evidence="1" id="KW-0597">Phosphoprotein</keyword>
<dbReference type="InterPro" id="IPR010718">
    <property type="entry name" value="DUF1294"/>
</dbReference>
<keyword evidence="3" id="KW-0472">Membrane</keyword>
<gene>
    <name evidence="5" type="ORF">BJ997_000488</name>
</gene>
<feature type="region of interest" description="Disordered" evidence="2">
    <location>
        <begin position="80"/>
        <end position="104"/>
    </location>
</feature>
<dbReference type="GO" id="GO:0003730">
    <property type="term" value="F:mRNA 3'-UTR binding"/>
    <property type="evidence" value="ECO:0007669"/>
    <property type="project" value="TreeGrafter"/>
</dbReference>
<evidence type="ECO:0000313" key="5">
    <source>
        <dbReference type="EMBL" id="MBB5639940.1"/>
    </source>
</evidence>
<dbReference type="AlphaFoldDB" id="A0A7W9E3I6"/>
<dbReference type="InterPro" id="IPR012340">
    <property type="entry name" value="NA-bd_OB-fold"/>
</dbReference>
<evidence type="ECO:0000313" key="6">
    <source>
        <dbReference type="Proteomes" id="UP000561726"/>
    </source>
</evidence>
<comment type="caution">
    <text evidence="5">The sequence shown here is derived from an EMBL/GenBank/DDBJ whole genome shotgun (WGS) entry which is preliminary data.</text>
</comment>
<feature type="domain" description="CSD" evidence="4">
    <location>
        <begin position="7"/>
        <end position="71"/>
    </location>
</feature>
<feature type="compositionally biased region" description="Basic and acidic residues" evidence="2">
    <location>
        <begin position="86"/>
        <end position="95"/>
    </location>
</feature>
<dbReference type="GO" id="GO:0005737">
    <property type="term" value="C:cytoplasm"/>
    <property type="evidence" value="ECO:0007669"/>
    <property type="project" value="TreeGrafter"/>
</dbReference>
<evidence type="ECO:0000256" key="2">
    <source>
        <dbReference type="SAM" id="MobiDB-lite"/>
    </source>
</evidence>
<reference evidence="5 6" key="1">
    <citation type="submission" date="2020-08" db="EMBL/GenBank/DDBJ databases">
        <title>Sequencing the genomes of 1000 actinobacteria strains.</title>
        <authorList>
            <person name="Klenk H.-P."/>
        </authorList>
    </citation>
    <scope>NUCLEOTIDE SEQUENCE [LARGE SCALE GENOMIC DNA]</scope>
    <source>
        <strain evidence="5 6">DSM 21065</strain>
    </source>
</reference>
<dbReference type="Pfam" id="PF06961">
    <property type="entry name" value="DUF1294"/>
    <property type="match status" value="1"/>
</dbReference>
<dbReference type="PANTHER" id="PTHR12962:SF1">
    <property type="entry name" value="COLD SHOCK DOMAIN-CONTAINING PROTEIN CG9705"/>
    <property type="match status" value="1"/>
</dbReference>
<dbReference type="PROSITE" id="PS51857">
    <property type="entry name" value="CSD_2"/>
    <property type="match status" value="1"/>
</dbReference>
<feature type="transmembrane region" description="Helical" evidence="3">
    <location>
        <begin position="109"/>
        <end position="128"/>
    </location>
</feature>
<protein>
    <submittedName>
        <fullName evidence="5">Uncharacterized membrane protein YsdA (DUF1294 family)/cold shock CspA family protein</fullName>
    </submittedName>
</protein>
<feature type="transmembrane region" description="Helical" evidence="3">
    <location>
        <begin position="134"/>
        <end position="151"/>
    </location>
</feature>
<dbReference type="GO" id="GO:0043488">
    <property type="term" value="P:regulation of mRNA stability"/>
    <property type="evidence" value="ECO:0007669"/>
    <property type="project" value="TreeGrafter"/>
</dbReference>
<dbReference type="EMBL" id="JACHBQ010000001">
    <property type="protein sequence ID" value="MBB5639940.1"/>
    <property type="molecule type" value="Genomic_DNA"/>
</dbReference>
<dbReference type="InterPro" id="IPR052069">
    <property type="entry name" value="Ca-reg_mRNA-binding_domain"/>
</dbReference>
<evidence type="ECO:0000256" key="1">
    <source>
        <dbReference type="ARBA" id="ARBA00022553"/>
    </source>
</evidence>
<dbReference type="OrthoDB" id="72963at2"/>
<dbReference type="CDD" id="cd04458">
    <property type="entry name" value="CSP_CDS"/>
    <property type="match status" value="1"/>
</dbReference>
<accession>A0A7W9E3I6</accession>
<keyword evidence="3" id="KW-0812">Transmembrane</keyword>